<dbReference type="InterPro" id="IPR021109">
    <property type="entry name" value="Peptidase_aspartic_dom_sf"/>
</dbReference>
<dbReference type="KEGG" id="dtl:H8F01_18745"/>
<keyword evidence="2" id="KW-1185">Reference proteome</keyword>
<protein>
    <submittedName>
        <fullName evidence="1">Retropepsin-like domain-containing protein</fullName>
    </submittedName>
</protein>
<dbReference type="Proteomes" id="UP000515873">
    <property type="component" value="Chromosome"/>
</dbReference>
<dbReference type="SUPFAM" id="SSF50630">
    <property type="entry name" value="Acid proteases"/>
    <property type="match status" value="1"/>
</dbReference>
<organism evidence="1 2">
    <name type="scientific">Dyella telluris</name>
    <dbReference type="NCBI Taxonomy" id="2763498"/>
    <lineage>
        <taxon>Bacteria</taxon>
        <taxon>Pseudomonadati</taxon>
        <taxon>Pseudomonadota</taxon>
        <taxon>Gammaproteobacteria</taxon>
        <taxon>Lysobacterales</taxon>
        <taxon>Rhodanobacteraceae</taxon>
        <taxon>Dyella</taxon>
    </lineage>
</organism>
<proteinExistence type="predicted"/>
<evidence type="ECO:0000313" key="2">
    <source>
        <dbReference type="Proteomes" id="UP000515873"/>
    </source>
</evidence>
<accession>A0A7G8QAV1</accession>
<dbReference type="Gene3D" id="2.40.70.10">
    <property type="entry name" value="Acid Proteases"/>
    <property type="match status" value="1"/>
</dbReference>
<dbReference type="Pfam" id="PF13975">
    <property type="entry name" value="gag-asp_proteas"/>
    <property type="match status" value="1"/>
</dbReference>
<reference evidence="1 2" key="1">
    <citation type="submission" date="2020-08" db="EMBL/GenBank/DDBJ databases">
        <title>Dyella sp. G9 isolated from forest soil.</title>
        <authorList>
            <person name="Fu J."/>
            <person name="Qiu L."/>
        </authorList>
    </citation>
    <scope>NUCLEOTIDE SEQUENCE [LARGE SCALE GENOMIC DNA]</scope>
    <source>
        <strain evidence="1 2">G9</strain>
    </source>
</reference>
<dbReference type="EMBL" id="CP060412">
    <property type="protein sequence ID" value="QNK03909.1"/>
    <property type="molecule type" value="Genomic_DNA"/>
</dbReference>
<evidence type="ECO:0000313" key="1">
    <source>
        <dbReference type="EMBL" id="QNK03909.1"/>
    </source>
</evidence>
<dbReference type="AlphaFoldDB" id="A0A7G8QAV1"/>
<name>A0A7G8QAV1_9GAMM</name>
<gene>
    <name evidence="1" type="ORF">H8F01_18745</name>
</gene>
<sequence length="373" mass="40647">MAALYQQNPDPAVHVLAAMALERIHFNLDKATEDARLCEKELIATQPAVALYCARFLSGNLRLAQGDAAADAEEQDIVRRFAGHVPQRELDRMSTYVASQRDTPPFRLSRPDGDFTIPLLQSLRDNRGAVMLEAANGSSVRMTLDTGAGAIVMDMDTAVKLGVRALGTDGKTRGLLSKDVPVTHGILEQGHLGPVTLENAPVEIVPNDRRLIGLDVLRLLGAFRVTRRELNVYGKTGTRPTCNEPMLVSSDLWGQTVRTVVALSVNGNLRASLLDTGSSFYLNGNQAAMDEVEASSHHSMRISDIGASRLARVKQATANVIVSGQPIHMTFGVFPDADLAWSYILGSGALGDMDFYMDFEQRHTCLLLHDNLR</sequence>